<comment type="subcellular location">
    <subcellularLocation>
        <location evidence="1">Cell surface</location>
    </subcellularLocation>
</comment>
<dbReference type="NCBIfam" id="TIGR02532">
    <property type="entry name" value="IV_pilin_GFxxxE"/>
    <property type="match status" value="1"/>
</dbReference>
<dbReference type="GO" id="GO:0009986">
    <property type="term" value="C:cell surface"/>
    <property type="evidence" value="ECO:0007669"/>
    <property type="project" value="UniProtKB-SubCell"/>
</dbReference>
<comment type="caution">
    <text evidence="4">The sequence shown here is derived from an EMBL/GenBank/DDBJ whole genome shotgun (WGS) entry which is preliminary data.</text>
</comment>
<keyword evidence="3" id="KW-0472">Membrane</keyword>
<name>A0A9X3LGW7_9BACL</name>
<dbReference type="Proteomes" id="UP001152173">
    <property type="component" value="Unassembled WGS sequence"/>
</dbReference>
<evidence type="ECO:0000313" key="5">
    <source>
        <dbReference type="Proteomes" id="UP001152173"/>
    </source>
</evidence>
<evidence type="ECO:0000256" key="3">
    <source>
        <dbReference type="SAM" id="Phobius"/>
    </source>
</evidence>
<dbReference type="InterPro" id="IPR012902">
    <property type="entry name" value="N_methyl_site"/>
</dbReference>
<dbReference type="RefSeq" id="WP_269925290.1">
    <property type="nucleotide sequence ID" value="NZ_JAMKBJ010000002.1"/>
</dbReference>
<dbReference type="EMBL" id="JAMKBJ010000002">
    <property type="protein sequence ID" value="MCZ8536184.1"/>
    <property type="molecule type" value="Genomic_DNA"/>
</dbReference>
<gene>
    <name evidence="4" type="ORF">M9R32_03115</name>
</gene>
<keyword evidence="5" id="KW-1185">Reference proteome</keyword>
<evidence type="ECO:0000256" key="2">
    <source>
        <dbReference type="ARBA" id="ARBA00023287"/>
    </source>
</evidence>
<reference evidence="4" key="1">
    <citation type="submission" date="2022-05" db="EMBL/GenBank/DDBJ databases">
        <authorList>
            <person name="Colautti A."/>
            <person name="Iacumin L."/>
        </authorList>
    </citation>
    <scope>NUCLEOTIDE SEQUENCE</scope>
    <source>
        <strain evidence="4">SK 55</strain>
    </source>
</reference>
<feature type="transmembrane region" description="Helical" evidence="3">
    <location>
        <begin position="12"/>
        <end position="36"/>
    </location>
</feature>
<evidence type="ECO:0000313" key="4">
    <source>
        <dbReference type="EMBL" id="MCZ8536184.1"/>
    </source>
</evidence>
<organism evidence="4 5">
    <name type="scientific">Paenisporosarcina quisquiliarum</name>
    <dbReference type="NCBI Taxonomy" id="365346"/>
    <lineage>
        <taxon>Bacteria</taxon>
        <taxon>Bacillati</taxon>
        <taxon>Bacillota</taxon>
        <taxon>Bacilli</taxon>
        <taxon>Bacillales</taxon>
        <taxon>Caryophanaceae</taxon>
        <taxon>Paenisporosarcina</taxon>
    </lineage>
</organism>
<dbReference type="AlphaFoldDB" id="A0A9X3LGW7"/>
<keyword evidence="3" id="KW-1133">Transmembrane helix</keyword>
<dbReference type="GO" id="GO:0030420">
    <property type="term" value="P:establishment of competence for transformation"/>
    <property type="evidence" value="ECO:0007669"/>
    <property type="project" value="UniProtKB-KW"/>
</dbReference>
<dbReference type="PROSITE" id="PS00409">
    <property type="entry name" value="PROKAR_NTER_METHYL"/>
    <property type="match status" value="1"/>
</dbReference>
<keyword evidence="2" id="KW-0178">Competence</keyword>
<proteinExistence type="predicted"/>
<evidence type="ECO:0000256" key="1">
    <source>
        <dbReference type="ARBA" id="ARBA00004241"/>
    </source>
</evidence>
<dbReference type="Pfam" id="PF07963">
    <property type="entry name" value="N_methyl"/>
    <property type="match status" value="1"/>
</dbReference>
<accession>A0A9X3LGW7</accession>
<protein>
    <submittedName>
        <fullName evidence="4">Type II secretion system GspH family protein</fullName>
    </submittedName>
</protein>
<keyword evidence="3" id="KW-0812">Transmembrane</keyword>
<sequence length="183" mass="20333">MKILPNRSKQSGLTLVEVLAALVIMGIVFIGIMTVFPQMTLFNAKTETKLDTMNIARQEMAEFIENSKGKLTLVPDSDTNPSVPEYLTIPIDQIESVIELQFPGATISKTRVVTDDTTSNKDDYTSFIFNSTVNAGQEFKFEIQVFDVPDLAGTISLYKTILKIYTLQGQLSSETYGYIEVSP</sequence>